<reference evidence="2 3" key="1">
    <citation type="submission" date="2018-06" db="EMBL/GenBank/DDBJ databases">
        <authorList>
            <consortium name="Pathogen Informatics"/>
            <person name="Doyle S."/>
        </authorList>
    </citation>
    <scope>NUCLEOTIDE SEQUENCE [LARGE SCALE GENOMIC DNA]</scope>
    <source>
        <strain evidence="2 3">NCTC11621</strain>
    </source>
</reference>
<keyword evidence="1" id="KW-0472">Membrane</keyword>
<dbReference type="AlphaFoldDB" id="A0A379ETV6"/>
<protein>
    <recommendedName>
        <fullName evidence="4">Transmembrane protein</fullName>
    </recommendedName>
</protein>
<keyword evidence="1" id="KW-1133">Transmembrane helix</keyword>
<evidence type="ECO:0000256" key="1">
    <source>
        <dbReference type="SAM" id="Phobius"/>
    </source>
</evidence>
<dbReference type="EMBL" id="UGTV01000015">
    <property type="protein sequence ID" value="SUC09800.1"/>
    <property type="molecule type" value="Genomic_DNA"/>
</dbReference>
<name>A0A379ETV6_9PAST</name>
<gene>
    <name evidence="2" type="ORF">NCTC11621_00822</name>
</gene>
<feature type="transmembrane region" description="Helical" evidence="1">
    <location>
        <begin position="33"/>
        <end position="58"/>
    </location>
</feature>
<feature type="transmembrane region" description="Helical" evidence="1">
    <location>
        <begin position="7"/>
        <end position="27"/>
    </location>
</feature>
<sequence>MNYFHRIITAFITCFILPFATIKSLFADKERTFLIRLSSVFSLSFLLCLALLCVFYLLMKRQI</sequence>
<proteinExistence type="predicted"/>
<organism evidence="2 3">
    <name type="scientific">Pasteurella canis</name>
    <dbReference type="NCBI Taxonomy" id="753"/>
    <lineage>
        <taxon>Bacteria</taxon>
        <taxon>Pseudomonadati</taxon>
        <taxon>Pseudomonadota</taxon>
        <taxon>Gammaproteobacteria</taxon>
        <taxon>Pasteurellales</taxon>
        <taxon>Pasteurellaceae</taxon>
        <taxon>Pasteurella</taxon>
    </lineage>
</organism>
<evidence type="ECO:0008006" key="4">
    <source>
        <dbReference type="Google" id="ProtNLM"/>
    </source>
</evidence>
<dbReference type="Proteomes" id="UP000254704">
    <property type="component" value="Unassembled WGS sequence"/>
</dbReference>
<keyword evidence="1" id="KW-0812">Transmembrane</keyword>
<evidence type="ECO:0000313" key="3">
    <source>
        <dbReference type="Proteomes" id="UP000254704"/>
    </source>
</evidence>
<evidence type="ECO:0000313" key="2">
    <source>
        <dbReference type="EMBL" id="SUC09800.1"/>
    </source>
</evidence>
<accession>A0A379ETV6</accession>